<dbReference type="GO" id="GO:0000978">
    <property type="term" value="F:RNA polymerase II cis-regulatory region sequence-specific DNA binding"/>
    <property type="evidence" value="ECO:0007669"/>
    <property type="project" value="TreeGrafter"/>
</dbReference>
<evidence type="ECO:0000313" key="10">
    <source>
        <dbReference type="Proteomes" id="UP001140453"/>
    </source>
</evidence>
<gene>
    <name evidence="9" type="ORF">N0V93_007634</name>
</gene>
<accession>A0A9W8YQU7</accession>
<dbReference type="GO" id="GO:0006351">
    <property type="term" value="P:DNA-templated transcription"/>
    <property type="evidence" value="ECO:0007669"/>
    <property type="project" value="InterPro"/>
</dbReference>
<dbReference type="Gene3D" id="4.10.240.10">
    <property type="entry name" value="Zn(2)-C6 fungal-type DNA-binding domain"/>
    <property type="match status" value="1"/>
</dbReference>
<keyword evidence="4" id="KW-0238">DNA-binding</keyword>
<keyword evidence="1" id="KW-0479">Metal-binding</keyword>
<dbReference type="AlphaFoldDB" id="A0A9W8YQU7"/>
<evidence type="ECO:0000259" key="8">
    <source>
        <dbReference type="PROSITE" id="PS50048"/>
    </source>
</evidence>
<dbReference type="SMART" id="SM00066">
    <property type="entry name" value="GAL4"/>
    <property type="match status" value="1"/>
</dbReference>
<sequence length="829" mass="92623">MEDPSREASSEKRRRRPPLACVACRRRKVRCDRRLPCQNCVKARRAVSCAYVPDERLEPRETTQKFTDAINRSTADADDVVRATIGGGTSQRTGATTASRYLQSESNTNGEGEALRERVRKLEKQLEQVLESRRAGVDTAPGTTSVPLRHNDSGPSFARVLEEQEECDVTRRPGYMNAESMGSSGMRQMLVKSRYLGGSHWMRGLSLLPPRKTLINVIGRLKSDKTSEIYQAIDTGKRLGRSIKAARVPSLVSLEYGQRLPHKEVADKLLEAYFRTFEKLHRVINVPSFRQEYQHYWKDSQKARQSFIIQLQLCMALGTLVQDDKYSMRSLAAQWIYEARLWMLQASEKSQIDLSGLQIMCLAHLARNACGVGADLVWASAGTLMRMALYTGLHRDPDHLPKMSLLTAETRRRLWATVMEILVLSSMESGGPPLVAMHDFDTKAPGNFNDEELLDDHNSTTPASPHPTTEFTDTSIQIALFSSMPIRLQISSYLNDFRSAPTYDKTLALSSDLTLACRSFDAILRIYQTQTPSLSDFQLPVTKQIIQHYFLALHLPWLGLAKNDARYYFSRKTCVDVAFHNQREAMVHGFLGTENGAKPDDFGRLLICASSGFRYIGFQCLLILITVLIWELEEHRTALRTLDNSGSDLNSATRTPDPAGMLGMSFGLSGSRTNESDEIVNVIRRSPGWTLARIKAGEINVKGYYFGALMLAEFEGLLKGLNDTELAALLQKAASEVVGNALEILKGIYAAEVGDEDSAQVPGMDLMRSSRYREVEGSQTTGAVEDLESMNIGSSSTLNDWDWDALDDPNYNFNLNLGALDLIFGNESM</sequence>
<dbReference type="PANTHER" id="PTHR31944">
    <property type="entry name" value="HEME-RESPONSIVE ZINC FINGER TRANSCRIPTION FACTOR HAP1"/>
    <property type="match status" value="1"/>
</dbReference>
<dbReference type="Proteomes" id="UP001140453">
    <property type="component" value="Unassembled WGS sequence"/>
</dbReference>
<dbReference type="PROSITE" id="PS50048">
    <property type="entry name" value="ZN2_CY6_FUNGAL_2"/>
    <property type="match status" value="1"/>
</dbReference>
<dbReference type="EMBL" id="JAPEVB010000004">
    <property type="protein sequence ID" value="KAJ4390160.1"/>
    <property type="molecule type" value="Genomic_DNA"/>
</dbReference>
<dbReference type="GO" id="GO:0005634">
    <property type="term" value="C:nucleus"/>
    <property type="evidence" value="ECO:0007669"/>
    <property type="project" value="TreeGrafter"/>
</dbReference>
<dbReference type="GO" id="GO:0008270">
    <property type="term" value="F:zinc ion binding"/>
    <property type="evidence" value="ECO:0007669"/>
    <property type="project" value="InterPro"/>
</dbReference>
<dbReference type="GO" id="GO:0001228">
    <property type="term" value="F:DNA-binding transcription activator activity, RNA polymerase II-specific"/>
    <property type="evidence" value="ECO:0007669"/>
    <property type="project" value="TreeGrafter"/>
</dbReference>
<evidence type="ECO:0000313" key="9">
    <source>
        <dbReference type="EMBL" id="KAJ4390160.1"/>
    </source>
</evidence>
<dbReference type="InterPro" id="IPR001138">
    <property type="entry name" value="Zn2Cys6_DnaBD"/>
</dbReference>
<keyword evidence="6" id="KW-0539">Nucleus</keyword>
<feature type="domain" description="Zn(2)-C6 fungal-type" evidence="8">
    <location>
        <begin position="20"/>
        <end position="51"/>
    </location>
</feature>
<dbReference type="Pfam" id="PF00172">
    <property type="entry name" value="Zn_clus"/>
    <property type="match status" value="1"/>
</dbReference>
<dbReference type="OrthoDB" id="4337792at2759"/>
<evidence type="ECO:0000256" key="7">
    <source>
        <dbReference type="SAM" id="MobiDB-lite"/>
    </source>
</evidence>
<dbReference type="InterPro" id="IPR051430">
    <property type="entry name" value="Fungal_TF_Env_Response"/>
</dbReference>
<reference evidence="9" key="1">
    <citation type="submission" date="2022-10" db="EMBL/GenBank/DDBJ databases">
        <title>Tapping the CABI collections for fungal endophytes: first genome assemblies for Collariella, Neodidymelliopsis, Ascochyta clinopodiicola, Didymella pomorum, Didymosphaeria variabile, Neocosmospora piperis and Neocucurbitaria cava.</title>
        <authorList>
            <person name="Hill R."/>
        </authorList>
    </citation>
    <scope>NUCLEOTIDE SEQUENCE</scope>
    <source>
        <strain evidence="9">IMI 355082</strain>
    </source>
</reference>
<evidence type="ECO:0000256" key="3">
    <source>
        <dbReference type="ARBA" id="ARBA00023015"/>
    </source>
</evidence>
<comment type="caution">
    <text evidence="9">The sequence shown here is derived from an EMBL/GenBank/DDBJ whole genome shotgun (WGS) entry which is preliminary data.</text>
</comment>
<evidence type="ECO:0000256" key="4">
    <source>
        <dbReference type="ARBA" id="ARBA00023125"/>
    </source>
</evidence>
<keyword evidence="2" id="KW-0862">Zinc</keyword>
<proteinExistence type="predicted"/>
<evidence type="ECO:0000256" key="2">
    <source>
        <dbReference type="ARBA" id="ARBA00022833"/>
    </source>
</evidence>
<dbReference type="SMART" id="SM00906">
    <property type="entry name" value="Fungal_trans"/>
    <property type="match status" value="1"/>
</dbReference>
<protein>
    <recommendedName>
        <fullName evidence="8">Zn(2)-C6 fungal-type domain-containing protein</fullName>
    </recommendedName>
</protein>
<evidence type="ECO:0000256" key="5">
    <source>
        <dbReference type="ARBA" id="ARBA00023163"/>
    </source>
</evidence>
<keyword evidence="10" id="KW-1185">Reference proteome</keyword>
<dbReference type="InterPro" id="IPR007219">
    <property type="entry name" value="XnlR_reg_dom"/>
</dbReference>
<organism evidence="9 10">
    <name type="scientific">Gnomoniopsis smithogilvyi</name>
    <dbReference type="NCBI Taxonomy" id="1191159"/>
    <lineage>
        <taxon>Eukaryota</taxon>
        <taxon>Fungi</taxon>
        <taxon>Dikarya</taxon>
        <taxon>Ascomycota</taxon>
        <taxon>Pezizomycotina</taxon>
        <taxon>Sordariomycetes</taxon>
        <taxon>Sordariomycetidae</taxon>
        <taxon>Diaporthales</taxon>
        <taxon>Gnomoniaceae</taxon>
        <taxon>Gnomoniopsis</taxon>
    </lineage>
</organism>
<dbReference type="PROSITE" id="PS00463">
    <property type="entry name" value="ZN2_CY6_FUNGAL_1"/>
    <property type="match status" value="1"/>
</dbReference>
<evidence type="ECO:0000256" key="1">
    <source>
        <dbReference type="ARBA" id="ARBA00022723"/>
    </source>
</evidence>
<evidence type="ECO:0000256" key="6">
    <source>
        <dbReference type="ARBA" id="ARBA00023242"/>
    </source>
</evidence>
<keyword evidence="3" id="KW-0805">Transcription regulation</keyword>
<keyword evidence="5" id="KW-0804">Transcription</keyword>
<name>A0A9W8YQU7_9PEZI</name>
<dbReference type="SUPFAM" id="SSF57701">
    <property type="entry name" value="Zn2/Cys6 DNA-binding domain"/>
    <property type="match status" value="1"/>
</dbReference>
<dbReference type="InterPro" id="IPR036864">
    <property type="entry name" value="Zn2-C6_fun-type_DNA-bd_sf"/>
</dbReference>
<dbReference type="PANTHER" id="PTHR31944:SF131">
    <property type="entry name" value="HEME-RESPONSIVE ZINC FINGER TRANSCRIPTION FACTOR HAP1"/>
    <property type="match status" value="1"/>
</dbReference>
<dbReference type="Pfam" id="PF04082">
    <property type="entry name" value="Fungal_trans"/>
    <property type="match status" value="1"/>
</dbReference>
<feature type="region of interest" description="Disordered" evidence="7">
    <location>
        <begin position="130"/>
        <end position="154"/>
    </location>
</feature>
<dbReference type="CDD" id="cd12148">
    <property type="entry name" value="fungal_TF_MHR"/>
    <property type="match status" value="1"/>
</dbReference>